<sequence>MRTLKRTRNLGRQIPIRSWKVHVGLCVYSNTKSPLNFSEGRRTREFSRCTKAILRDMSMKASHGRKLLQFDIEVPNEEWFLSKMAVTGLVDIAKNGCQHLFSCLINAFVKRWHEETSASTCRDKCALLMVQLINAEPNDADKEVAKTKGALARTTYLKALCKTHLQHIAHYNAEGNQVEFERQQDYAVRIYLLLVLLGDMSMKASHVRKFVQFDIEIPDEDWFPSKMAVIGLADFAKNGCRHLHSCFINAFVERWGRLQDHIPMTIGEGALLMVHLLVAEPNDAYKEGNETEVERQQDYAIRVYLLLLVIYTIFTNTGNNSVQFTYLRYFEDLVLVADNQWGAAADTPVQGPLFYYCTGVKVVTSYMTLLQAGSIAPSRISMHGSGNLIVMYLPHQCGHTQTIPRLSTLSANLLTTREQISAHFAQYFGPGISHHYMRPLPLEDPPRLCQHETIIEEETDTDRKAPWPQAWLVKSIGFGGLKMICY</sequence>
<gene>
    <name evidence="1" type="ORF">TSUD_217480</name>
</gene>
<dbReference type="Proteomes" id="UP000242715">
    <property type="component" value="Unassembled WGS sequence"/>
</dbReference>
<keyword evidence="2" id="KW-1185">Reference proteome</keyword>
<proteinExistence type="predicted"/>
<protein>
    <recommendedName>
        <fullName evidence="3">Aminotransferase-like plant mobile domain-containing protein</fullName>
    </recommendedName>
</protein>
<dbReference type="EMBL" id="DF973554">
    <property type="protein sequence ID" value="GAU34408.1"/>
    <property type="molecule type" value="Genomic_DNA"/>
</dbReference>
<evidence type="ECO:0000313" key="2">
    <source>
        <dbReference type="Proteomes" id="UP000242715"/>
    </source>
</evidence>
<reference evidence="2" key="1">
    <citation type="journal article" date="2017" name="Front. Plant Sci.">
        <title>Climate Clever Clovers: New Paradigm to Reduce the Environmental Footprint of Ruminants by Breeding Low Methanogenic Forages Utilizing Haplotype Variation.</title>
        <authorList>
            <person name="Kaur P."/>
            <person name="Appels R."/>
            <person name="Bayer P.E."/>
            <person name="Keeble-Gagnere G."/>
            <person name="Wang J."/>
            <person name="Hirakawa H."/>
            <person name="Shirasawa K."/>
            <person name="Vercoe P."/>
            <person name="Stefanova K."/>
            <person name="Durmic Z."/>
            <person name="Nichols P."/>
            <person name="Revell C."/>
            <person name="Isobe S.N."/>
            <person name="Edwards D."/>
            <person name="Erskine W."/>
        </authorList>
    </citation>
    <scope>NUCLEOTIDE SEQUENCE [LARGE SCALE GENOMIC DNA]</scope>
    <source>
        <strain evidence="2">cv. Daliak</strain>
    </source>
</reference>
<name>A0A2Z6MPT9_TRISU</name>
<evidence type="ECO:0000313" key="1">
    <source>
        <dbReference type="EMBL" id="GAU34408.1"/>
    </source>
</evidence>
<accession>A0A2Z6MPT9</accession>
<evidence type="ECO:0008006" key="3">
    <source>
        <dbReference type="Google" id="ProtNLM"/>
    </source>
</evidence>
<dbReference type="AlphaFoldDB" id="A0A2Z6MPT9"/>
<organism evidence="1 2">
    <name type="scientific">Trifolium subterraneum</name>
    <name type="common">Subterranean clover</name>
    <dbReference type="NCBI Taxonomy" id="3900"/>
    <lineage>
        <taxon>Eukaryota</taxon>
        <taxon>Viridiplantae</taxon>
        <taxon>Streptophyta</taxon>
        <taxon>Embryophyta</taxon>
        <taxon>Tracheophyta</taxon>
        <taxon>Spermatophyta</taxon>
        <taxon>Magnoliopsida</taxon>
        <taxon>eudicotyledons</taxon>
        <taxon>Gunneridae</taxon>
        <taxon>Pentapetalae</taxon>
        <taxon>rosids</taxon>
        <taxon>fabids</taxon>
        <taxon>Fabales</taxon>
        <taxon>Fabaceae</taxon>
        <taxon>Papilionoideae</taxon>
        <taxon>50 kb inversion clade</taxon>
        <taxon>NPAAA clade</taxon>
        <taxon>Hologalegina</taxon>
        <taxon>IRL clade</taxon>
        <taxon>Trifolieae</taxon>
        <taxon>Trifolium</taxon>
    </lineage>
</organism>